<evidence type="ECO:0000259" key="1">
    <source>
        <dbReference type="Pfam" id="PF19051"/>
    </source>
</evidence>
<sequence>MWLGQAPWTPYTEKRCHYYFRFIWDYAGGQVTNNGVHALDFVQWANGTDLTGPVEIEGRGEFPKDGLFNTPTSWNIEYTYADDIRLLFSSGKGGVRFEGSEGWIQSSPFDAHPKSLLTSAVGPDEIQLYESNDHKQDFLNCIKLRKDPIAHVEIGHRSASICHLGNIAMLTGRKLKWDPDKESFVNDVEANRMLSRPMRSPWHL</sequence>
<name>X0RLW3_9ZZZZ</name>
<proteinExistence type="predicted"/>
<dbReference type="EMBL" id="BARS01007823">
    <property type="protein sequence ID" value="GAF69778.1"/>
    <property type="molecule type" value="Genomic_DNA"/>
</dbReference>
<feature type="domain" description="Gfo/Idh/MocA-like oxidoreductase bacterial type C-terminal" evidence="1">
    <location>
        <begin position="1"/>
        <end position="203"/>
    </location>
</feature>
<accession>X0RLW3</accession>
<dbReference type="SUPFAM" id="SSF55347">
    <property type="entry name" value="Glyceraldehyde-3-phosphate dehydrogenase-like, C-terminal domain"/>
    <property type="match status" value="1"/>
</dbReference>
<gene>
    <name evidence="2" type="ORF">S01H1_14995</name>
</gene>
<evidence type="ECO:0000313" key="2">
    <source>
        <dbReference type="EMBL" id="GAF69778.1"/>
    </source>
</evidence>
<dbReference type="Pfam" id="PF19051">
    <property type="entry name" value="GFO_IDH_MocA_C2"/>
    <property type="match status" value="1"/>
</dbReference>
<organism evidence="2">
    <name type="scientific">marine sediment metagenome</name>
    <dbReference type="NCBI Taxonomy" id="412755"/>
    <lineage>
        <taxon>unclassified sequences</taxon>
        <taxon>metagenomes</taxon>
        <taxon>ecological metagenomes</taxon>
    </lineage>
</organism>
<dbReference type="AlphaFoldDB" id="X0RLW3"/>
<dbReference type="Gene3D" id="3.30.360.10">
    <property type="entry name" value="Dihydrodipicolinate Reductase, domain 2"/>
    <property type="match status" value="1"/>
</dbReference>
<dbReference type="InterPro" id="IPR043906">
    <property type="entry name" value="Gfo/Idh/MocA_OxRdtase_bact_C"/>
</dbReference>
<reference evidence="2" key="1">
    <citation type="journal article" date="2014" name="Front. Microbiol.">
        <title>High frequency of phylogenetically diverse reductive dehalogenase-homologous genes in deep subseafloor sedimentary metagenomes.</title>
        <authorList>
            <person name="Kawai M."/>
            <person name="Futagami T."/>
            <person name="Toyoda A."/>
            <person name="Takaki Y."/>
            <person name="Nishi S."/>
            <person name="Hori S."/>
            <person name="Arai W."/>
            <person name="Tsubouchi T."/>
            <person name="Morono Y."/>
            <person name="Uchiyama I."/>
            <person name="Ito T."/>
            <person name="Fujiyama A."/>
            <person name="Inagaki F."/>
            <person name="Takami H."/>
        </authorList>
    </citation>
    <scope>NUCLEOTIDE SEQUENCE</scope>
    <source>
        <strain evidence="2">Expedition CK06-06</strain>
    </source>
</reference>
<comment type="caution">
    <text evidence="2">The sequence shown here is derived from an EMBL/GenBank/DDBJ whole genome shotgun (WGS) entry which is preliminary data.</text>
</comment>
<protein>
    <recommendedName>
        <fullName evidence="1">Gfo/Idh/MocA-like oxidoreductase bacterial type C-terminal domain-containing protein</fullName>
    </recommendedName>
</protein>